<dbReference type="GO" id="GO:0005793">
    <property type="term" value="C:endoplasmic reticulum-Golgi intermediate compartment"/>
    <property type="evidence" value="ECO:0007669"/>
    <property type="project" value="TreeGrafter"/>
</dbReference>
<keyword evidence="2" id="KW-0812">Transmembrane</keyword>
<dbReference type="InterPro" id="IPR051136">
    <property type="entry name" value="Intracellular_Lectin-GPT"/>
</dbReference>
<dbReference type="InterPro" id="IPR013320">
    <property type="entry name" value="ConA-like_dom_sf"/>
</dbReference>
<evidence type="ECO:0000256" key="6">
    <source>
        <dbReference type="SAM" id="Coils"/>
    </source>
</evidence>
<evidence type="ECO:0000256" key="3">
    <source>
        <dbReference type="ARBA" id="ARBA00022729"/>
    </source>
</evidence>
<evidence type="ECO:0000256" key="4">
    <source>
        <dbReference type="ARBA" id="ARBA00022989"/>
    </source>
</evidence>
<protein>
    <submittedName>
        <fullName evidence="8">Protein ERGIC-53</fullName>
    </submittedName>
</protein>
<dbReference type="PANTHER" id="PTHR12223">
    <property type="entry name" value="VESICULAR MANNOSE-BINDING LECTIN"/>
    <property type="match status" value="1"/>
</dbReference>
<dbReference type="GO" id="GO:0030134">
    <property type="term" value="C:COPII-coated ER to Golgi transport vesicle"/>
    <property type="evidence" value="ECO:0007669"/>
    <property type="project" value="TreeGrafter"/>
</dbReference>
<evidence type="ECO:0000313" key="8">
    <source>
        <dbReference type="EMBL" id="KAB7496119.1"/>
    </source>
</evidence>
<dbReference type="PROSITE" id="PS51328">
    <property type="entry name" value="L_LECTIN_LIKE"/>
    <property type="match status" value="1"/>
</dbReference>
<evidence type="ECO:0000256" key="5">
    <source>
        <dbReference type="ARBA" id="ARBA00023136"/>
    </source>
</evidence>
<dbReference type="GO" id="GO:0005537">
    <property type="term" value="F:D-mannose binding"/>
    <property type="evidence" value="ECO:0007669"/>
    <property type="project" value="TreeGrafter"/>
</dbReference>
<sequence length="354" mass="40013">MDLGCSFDSFDNDNKRNNPYIMGMANDGNLVYDHEHDGSSQQMGGCLRDFRNKPFPIRAKIEYFKNVLTVLIHNGMTDNERDYEMCYRAENVFLPPKGYFGVTAATGGLADDHDVLRLLVHSLRSADEMAQLRLNQEEEEKFQKEFEQYQQKTQKARDEYIAQHPDAARKEEELYETSEQRELRQIFEGQGQIYDFIKQLNVKLDEVIGRQERTLSLVSGGQIAVGQGGTQVPPPSGGMGGNDIGVVLSNQREIAQNARDIKTIISDVQSISQQLLNRAQGSVQPVGGSYDFHVTLKELNEGINIVKPFFWKDLETLPLGETLSFGKTLRPFLWESPSLETLPLGMRELSILVS</sequence>
<reference evidence="8 9" key="1">
    <citation type="journal article" date="2019" name="PLoS Biol.">
        <title>Sex chromosomes control vertical transmission of feminizing Wolbachia symbionts in an isopod.</title>
        <authorList>
            <person name="Becking T."/>
            <person name="Chebbi M.A."/>
            <person name="Giraud I."/>
            <person name="Moumen B."/>
            <person name="Laverre T."/>
            <person name="Caubet Y."/>
            <person name="Peccoud J."/>
            <person name="Gilbert C."/>
            <person name="Cordaux R."/>
        </authorList>
    </citation>
    <scope>NUCLEOTIDE SEQUENCE [LARGE SCALE GENOMIC DNA]</scope>
    <source>
        <strain evidence="8">ANa2</strain>
        <tissue evidence="8">Whole body excluding digestive tract and cuticle</tissue>
    </source>
</reference>
<dbReference type="GO" id="GO:0005789">
    <property type="term" value="C:endoplasmic reticulum membrane"/>
    <property type="evidence" value="ECO:0007669"/>
    <property type="project" value="TreeGrafter"/>
</dbReference>
<evidence type="ECO:0000313" key="9">
    <source>
        <dbReference type="Proteomes" id="UP000326759"/>
    </source>
</evidence>
<dbReference type="Pfam" id="PF03388">
    <property type="entry name" value="Lectin_leg-like"/>
    <property type="match status" value="1"/>
</dbReference>
<keyword evidence="9" id="KW-1185">Reference proteome</keyword>
<comment type="caution">
    <text evidence="8">The sequence shown here is derived from an EMBL/GenBank/DDBJ whole genome shotgun (WGS) entry which is preliminary data.</text>
</comment>
<feature type="domain" description="L-type lectin-like" evidence="7">
    <location>
        <begin position="1"/>
        <end position="123"/>
    </location>
</feature>
<organism evidence="8 9">
    <name type="scientific">Armadillidium nasatum</name>
    <dbReference type="NCBI Taxonomy" id="96803"/>
    <lineage>
        <taxon>Eukaryota</taxon>
        <taxon>Metazoa</taxon>
        <taxon>Ecdysozoa</taxon>
        <taxon>Arthropoda</taxon>
        <taxon>Crustacea</taxon>
        <taxon>Multicrustacea</taxon>
        <taxon>Malacostraca</taxon>
        <taxon>Eumalacostraca</taxon>
        <taxon>Peracarida</taxon>
        <taxon>Isopoda</taxon>
        <taxon>Oniscidea</taxon>
        <taxon>Crinocheta</taxon>
        <taxon>Armadillidiidae</taxon>
        <taxon>Armadillidium</taxon>
    </lineage>
</organism>
<dbReference type="InterPro" id="IPR005052">
    <property type="entry name" value="Lectin_leg"/>
</dbReference>
<keyword evidence="6" id="KW-0175">Coiled coil</keyword>
<proteinExistence type="predicted"/>
<dbReference type="EMBL" id="SEYY01021729">
    <property type="protein sequence ID" value="KAB7496119.1"/>
    <property type="molecule type" value="Genomic_DNA"/>
</dbReference>
<feature type="coiled-coil region" evidence="6">
    <location>
        <begin position="132"/>
        <end position="159"/>
    </location>
</feature>
<accession>A0A5N5SR57</accession>
<evidence type="ECO:0000256" key="1">
    <source>
        <dbReference type="ARBA" id="ARBA00004479"/>
    </source>
</evidence>
<dbReference type="SUPFAM" id="SSF49899">
    <property type="entry name" value="Concanavalin A-like lectins/glucanases"/>
    <property type="match status" value="1"/>
</dbReference>
<name>A0A5N5SR57_9CRUS</name>
<keyword evidence="5" id="KW-0472">Membrane</keyword>
<evidence type="ECO:0000256" key="2">
    <source>
        <dbReference type="ARBA" id="ARBA00022692"/>
    </source>
</evidence>
<dbReference type="Proteomes" id="UP000326759">
    <property type="component" value="Unassembled WGS sequence"/>
</dbReference>
<dbReference type="AlphaFoldDB" id="A0A5N5SR57"/>
<keyword evidence="4" id="KW-1133">Transmembrane helix</keyword>
<dbReference type="OrthoDB" id="10265193at2759"/>
<dbReference type="GO" id="GO:0000139">
    <property type="term" value="C:Golgi membrane"/>
    <property type="evidence" value="ECO:0007669"/>
    <property type="project" value="TreeGrafter"/>
</dbReference>
<evidence type="ECO:0000259" key="7">
    <source>
        <dbReference type="PROSITE" id="PS51328"/>
    </source>
</evidence>
<dbReference type="Gene3D" id="2.60.120.200">
    <property type="match status" value="1"/>
</dbReference>
<keyword evidence="3" id="KW-0732">Signal</keyword>
<comment type="subcellular location">
    <subcellularLocation>
        <location evidence="1">Membrane</location>
        <topology evidence="1">Single-pass type I membrane protein</topology>
    </subcellularLocation>
</comment>
<dbReference type="PANTHER" id="PTHR12223:SF28">
    <property type="entry name" value="LECTIN, MANNOSE BINDING 1 LIKE"/>
    <property type="match status" value="1"/>
</dbReference>
<gene>
    <name evidence="8" type="primary">LMAN1</name>
    <name evidence="8" type="ORF">Anas_05474</name>
</gene>
<dbReference type="GO" id="GO:0006888">
    <property type="term" value="P:endoplasmic reticulum to Golgi vesicle-mediated transport"/>
    <property type="evidence" value="ECO:0007669"/>
    <property type="project" value="TreeGrafter"/>
</dbReference>